<dbReference type="AlphaFoldDB" id="A0ABD3VYM2"/>
<proteinExistence type="predicted"/>
<dbReference type="Proteomes" id="UP001634394">
    <property type="component" value="Unassembled WGS sequence"/>
</dbReference>
<evidence type="ECO:0000313" key="1">
    <source>
        <dbReference type="EMBL" id="KAL3866536.1"/>
    </source>
</evidence>
<dbReference type="EMBL" id="JBJQND010000009">
    <property type="protein sequence ID" value="KAL3866536.1"/>
    <property type="molecule type" value="Genomic_DNA"/>
</dbReference>
<sequence length="177" mass="19523">MRRLMNDQVTSTNKKELQAINRYISALAIGTSWRINSAIQDRGTPTPSATQKSISGIEILTKIKHFAVNKVNHDSGNCVSVESSLVITKLTRTERYEECARKPDTCLGSAAQNTPSFFICTFMESGSPCSHRFMFEASCGVVPIGYSVVRLNIDKSDSGLITRKKVLTDTKPNCVNE</sequence>
<name>A0ABD3VYM2_SINWO</name>
<comment type="caution">
    <text evidence="1">The sequence shown here is derived from an EMBL/GenBank/DDBJ whole genome shotgun (WGS) entry which is preliminary data.</text>
</comment>
<organism evidence="1 2">
    <name type="scientific">Sinanodonta woodiana</name>
    <name type="common">Chinese pond mussel</name>
    <name type="synonym">Anodonta woodiana</name>
    <dbReference type="NCBI Taxonomy" id="1069815"/>
    <lineage>
        <taxon>Eukaryota</taxon>
        <taxon>Metazoa</taxon>
        <taxon>Spiralia</taxon>
        <taxon>Lophotrochozoa</taxon>
        <taxon>Mollusca</taxon>
        <taxon>Bivalvia</taxon>
        <taxon>Autobranchia</taxon>
        <taxon>Heteroconchia</taxon>
        <taxon>Palaeoheterodonta</taxon>
        <taxon>Unionida</taxon>
        <taxon>Unionoidea</taxon>
        <taxon>Unionidae</taxon>
        <taxon>Unioninae</taxon>
        <taxon>Sinanodonta</taxon>
    </lineage>
</organism>
<gene>
    <name evidence="1" type="ORF">ACJMK2_043828</name>
</gene>
<accession>A0ABD3VYM2</accession>
<reference evidence="1 2" key="1">
    <citation type="submission" date="2024-11" db="EMBL/GenBank/DDBJ databases">
        <title>Chromosome-level genome assembly of the freshwater bivalve Anodonta woodiana.</title>
        <authorList>
            <person name="Chen X."/>
        </authorList>
    </citation>
    <scope>NUCLEOTIDE SEQUENCE [LARGE SCALE GENOMIC DNA]</scope>
    <source>
        <strain evidence="1">MN2024</strain>
        <tissue evidence="1">Gills</tissue>
    </source>
</reference>
<keyword evidence="2" id="KW-1185">Reference proteome</keyword>
<protein>
    <submittedName>
        <fullName evidence="1">Uncharacterized protein</fullName>
    </submittedName>
</protein>
<evidence type="ECO:0000313" key="2">
    <source>
        <dbReference type="Proteomes" id="UP001634394"/>
    </source>
</evidence>